<organism evidence="1 2">
    <name type="scientific">Phytophthora infestans</name>
    <name type="common">Potato late blight agent</name>
    <name type="synonym">Botrytis infestans</name>
    <dbReference type="NCBI Taxonomy" id="4787"/>
    <lineage>
        <taxon>Eukaryota</taxon>
        <taxon>Sar</taxon>
        <taxon>Stramenopiles</taxon>
        <taxon>Oomycota</taxon>
        <taxon>Peronosporomycetes</taxon>
        <taxon>Peronosporales</taxon>
        <taxon>Peronosporaceae</taxon>
        <taxon>Phytophthora</taxon>
    </lineage>
</organism>
<comment type="caution">
    <text evidence="1">The sequence shown here is derived from an EMBL/GenBank/DDBJ whole genome shotgun (WGS) entry which is preliminary data.</text>
</comment>
<dbReference type="InterPro" id="IPR011005">
    <property type="entry name" value="Dihydropteroate_synth-like_sf"/>
</dbReference>
<evidence type="ECO:0000313" key="1">
    <source>
        <dbReference type="EMBL" id="KAF4045301.1"/>
    </source>
</evidence>
<dbReference type="EMBL" id="WSZM01000052">
    <property type="protein sequence ID" value="KAF4045301.1"/>
    <property type="molecule type" value="Genomic_DNA"/>
</dbReference>
<evidence type="ECO:0000313" key="2">
    <source>
        <dbReference type="Proteomes" id="UP000602510"/>
    </source>
</evidence>
<keyword evidence="2" id="KW-1185">Reference proteome</keyword>
<proteinExistence type="predicted"/>
<name>A0A833SSN6_PHYIN</name>
<dbReference type="SUPFAM" id="SSF51717">
    <property type="entry name" value="Dihydropteroate synthetase-like"/>
    <property type="match status" value="1"/>
</dbReference>
<protein>
    <submittedName>
        <fullName evidence="1">Putative methionine synthase</fullName>
    </submittedName>
</protein>
<dbReference type="Proteomes" id="UP000602510">
    <property type="component" value="Unassembled WGS sequence"/>
</dbReference>
<gene>
    <name evidence="1" type="ORF">GN244_ATG02346</name>
</gene>
<dbReference type="Gene3D" id="3.20.20.20">
    <property type="entry name" value="Dihydropteroate synthase-like"/>
    <property type="match status" value="1"/>
</dbReference>
<reference evidence="1" key="1">
    <citation type="submission" date="2020-04" db="EMBL/GenBank/DDBJ databases">
        <title>Hybrid Assembly of Korean Phytophthora infestans isolates.</title>
        <authorList>
            <person name="Prokchorchik M."/>
            <person name="Lee Y."/>
            <person name="Seo J."/>
            <person name="Cho J.-H."/>
            <person name="Park Y.-E."/>
            <person name="Jang D.-C."/>
            <person name="Im J.-S."/>
            <person name="Choi J.-G."/>
            <person name="Park H.-J."/>
            <person name="Lee G.-B."/>
            <person name="Lee Y.-G."/>
            <person name="Hong S.-Y."/>
            <person name="Cho K."/>
            <person name="Sohn K.H."/>
        </authorList>
    </citation>
    <scope>NUCLEOTIDE SEQUENCE</scope>
    <source>
        <strain evidence="1">KR_1_A1</strain>
    </source>
</reference>
<sequence length="97" mass="11070">MQHLRFDALQTSHHEERLWNGHEDGATVIDVDVIDGMLDNVAAMEKFLKIPVTEPDVSKIQFMTDSFKFRPDLSVSREFFVELASIVKNHGVAVEIE</sequence>
<accession>A0A833SSN6</accession>
<dbReference type="AlphaFoldDB" id="A0A833SSN6"/>